<accession>A0A1Z4M2N4</accession>
<evidence type="ECO:0000313" key="2">
    <source>
        <dbReference type="Proteomes" id="UP000218418"/>
    </source>
</evidence>
<protein>
    <submittedName>
        <fullName evidence="1">Uncharacterized protein</fullName>
    </submittedName>
</protein>
<dbReference type="EMBL" id="AP018228">
    <property type="protein sequence ID" value="BAY87715.1"/>
    <property type="molecule type" value="Genomic_DNA"/>
</dbReference>
<sequence>MHVGDACLANDLRNAIALQLDSESEKKRKNPKYKPKLATTDILESLTSIRRQTAINPETGSSTKRSLRSGRVILRNLPFESKLLFTRELSINSVEDNDILTLLTIGVLALRRIGSGRNRGRGHVKCNFWNIDLTKEITQDESLIKRFEREI</sequence>
<geneLocation type="plasmid" evidence="2">
    <name>Plasmid1 dna</name>
</geneLocation>
<keyword evidence="1" id="KW-0614">Plasmid</keyword>
<dbReference type="AlphaFoldDB" id="A0A1Z4M2N4"/>
<keyword evidence="2" id="KW-1185">Reference proteome</keyword>
<gene>
    <name evidence="1" type="ORF">NIES267_72390</name>
</gene>
<organism evidence="1 2">
    <name type="scientific">Calothrix parasitica NIES-267</name>
    <dbReference type="NCBI Taxonomy" id="1973488"/>
    <lineage>
        <taxon>Bacteria</taxon>
        <taxon>Bacillati</taxon>
        <taxon>Cyanobacteriota</taxon>
        <taxon>Cyanophyceae</taxon>
        <taxon>Nostocales</taxon>
        <taxon>Calotrichaceae</taxon>
        <taxon>Calothrix</taxon>
    </lineage>
</organism>
<dbReference type="Proteomes" id="UP000218418">
    <property type="component" value="Plasmid plasmid1"/>
</dbReference>
<evidence type="ECO:0000313" key="1">
    <source>
        <dbReference type="EMBL" id="BAY87715.1"/>
    </source>
</evidence>
<dbReference type="OrthoDB" id="163151at2"/>
<name>A0A1Z4M2N4_9CYAN</name>
<proteinExistence type="predicted"/>
<reference evidence="1 2" key="1">
    <citation type="submission" date="2017-06" db="EMBL/GenBank/DDBJ databases">
        <title>Genome sequencing of cyanobaciteial culture collection at National Institute for Environmental Studies (NIES).</title>
        <authorList>
            <person name="Hirose Y."/>
            <person name="Shimura Y."/>
            <person name="Fujisawa T."/>
            <person name="Nakamura Y."/>
            <person name="Kawachi M."/>
        </authorList>
    </citation>
    <scope>NUCLEOTIDE SEQUENCE [LARGE SCALE GENOMIC DNA]</scope>
    <source>
        <strain evidence="1 2">NIES-267</strain>
        <plasmid evidence="2">Plasmid1 dna</plasmid>
    </source>
</reference>